<keyword evidence="2" id="KW-0472">Membrane</keyword>
<dbReference type="PANTHER" id="PTHR10302:SF23">
    <property type="entry name" value="PROTEIN OSB4, CHLOROPLASTIC"/>
    <property type="match status" value="1"/>
</dbReference>
<dbReference type="GO" id="GO:0006260">
    <property type="term" value="P:DNA replication"/>
    <property type="evidence" value="ECO:0007669"/>
    <property type="project" value="InterPro"/>
</dbReference>
<evidence type="ECO:0000313" key="3">
    <source>
        <dbReference type="EMBL" id="VDC61438.1"/>
    </source>
</evidence>
<feature type="transmembrane region" description="Helical" evidence="2">
    <location>
        <begin position="165"/>
        <end position="187"/>
    </location>
</feature>
<dbReference type="EMBL" id="LR031568">
    <property type="protein sequence ID" value="VDC61438.1"/>
    <property type="molecule type" value="Genomic_DNA"/>
</dbReference>
<sequence>MQFLARSLSKSTRPLLNSRARQSWVLSQQCHSTLSAKKSSSRNNGGSITEKSVSPATWPKPTEIPYQPKIANSTDLIGYVNQHVEFHAKPDGSFWAGTVITHGPPSGSGSDPNSDSAHKFWIPVIFEGDLAHTANCHLKKNDRLHITGQIFVDASEIAGAKPDQAYFWLGLLVLFFLMFVSMIQIMVRDLHYIQGSKTLPKVLPPLEQKESVLKHSASLLKKTDSQTDVWFDLVGKPDEWCDYRESKQNGSVNPRHPDFKKKDGTEALWLNKAPNEILSDLKALKFHVPVRSKYAKQAKAGDESWKDLVENMNKWWDNRLNKRNEKAPDFKHKDTGLGLWLNDCPSWAIERLPPPKSKTSVSY</sequence>
<dbReference type="GO" id="GO:0003697">
    <property type="term" value="F:single-stranded DNA binding"/>
    <property type="evidence" value="ECO:0007669"/>
    <property type="project" value="InterPro"/>
</dbReference>
<evidence type="ECO:0000256" key="1">
    <source>
        <dbReference type="SAM" id="MobiDB-lite"/>
    </source>
</evidence>
<reference evidence="3" key="1">
    <citation type="submission" date="2018-11" db="EMBL/GenBank/DDBJ databases">
        <authorList>
            <consortium name="Genoscope - CEA"/>
            <person name="William W."/>
        </authorList>
    </citation>
    <scope>NUCLEOTIDE SEQUENCE</scope>
</reference>
<dbReference type="SUPFAM" id="SSF50249">
    <property type="entry name" value="Nucleic acid-binding proteins"/>
    <property type="match status" value="1"/>
</dbReference>
<feature type="compositionally biased region" description="Polar residues" evidence="1">
    <location>
        <begin position="35"/>
        <end position="55"/>
    </location>
</feature>
<gene>
    <name evidence="3" type="ORF">BRAA09T39049Z</name>
</gene>
<dbReference type="InterPro" id="IPR011344">
    <property type="entry name" value="ssDNA-bd"/>
</dbReference>
<accession>A0A3P5YN83</accession>
<name>A0A3P5YN83_BRACM</name>
<organism evidence="3">
    <name type="scientific">Brassica campestris</name>
    <name type="common">Field mustard</name>
    <dbReference type="NCBI Taxonomy" id="3711"/>
    <lineage>
        <taxon>Eukaryota</taxon>
        <taxon>Viridiplantae</taxon>
        <taxon>Streptophyta</taxon>
        <taxon>Embryophyta</taxon>
        <taxon>Tracheophyta</taxon>
        <taxon>Spermatophyta</taxon>
        <taxon>Magnoliopsida</taxon>
        <taxon>eudicotyledons</taxon>
        <taxon>Gunneridae</taxon>
        <taxon>Pentapetalae</taxon>
        <taxon>rosids</taxon>
        <taxon>malvids</taxon>
        <taxon>Brassicales</taxon>
        <taxon>Brassicaceae</taxon>
        <taxon>Brassiceae</taxon>
        <taxon>Brassica</taxon>
    </lineage>
</organism>
<evidence type="ECO:0000256" key="2">
    <source>
        <dbReference type="SAM" id="Phobius"/>
    </source>
</evidence>
<dbReference type="InterPro" id="IPR012340">
    <property type="entry name" value="NA-bd_OB-fold"/>
</dbReference>
<dbReference type="PANTHER" id="PTHR10302">
    <property type="entry name" value="SINGLE-STRANDED DNA-BINDING PROTEIN"/>
    <property type="match status" value="1"/>
</dbReference>
<dbReference type="AlphaFoldDB" id="A0A3P5YN83"/>
<keyword evidence="2" id="KW-1133">Transmembrane helix</keyword>
<keyword evidence="2" id="KW-0812">Transmembrane</keyword>
<proteinExistence type="predicted"/>
<protein>
    <submittedName>
        <fullName evidence="3">Uncharacterized protein</fullName>
    </submittedName>
</protein>
<feature type="region of interest" description="Disordered" evidence="1">
    <location>
        <begin position="35"/>
        <end position="65"/>
    </location>
</feature>